<dbReference type="PROSITE" id="PS51375">
    <property type="entry name" value="PPR"/>
    <property type="match status" value="2"/>
</dbReference>
<feature type="repeat" description="PPR" evidence="2">
    <location>
        <begin position="128"/>
        <end position="155"/>
    </location>
</feature>
<dbReference type="Gene3D" id="1.25.40.10">
    <property type="entry name" value="Tetratricopeptide repeat domain"/>
    <property type="match status" value="2"/>
</dbReference>
<proteinExistence type="predicted"/>
<keyword evidence="1" id="KW-0677">Repeat</keyword>
<evidence type="ECO:0000256" key="1">
    <source>
        <dbReference type="ARBA" id="ARBA00022737"/>
    </source>
</evidence>
<dbReference type="PANTHER" id="PTHR45613:SF207">
    <property type="entry name" value="OS08G0300700 PROTEIN"/>
    <property type="match status" value="1"/>
</dbReference>
<dbReference type="InterPro" id="IPR011990">
    <property type="entry name" value="TPR-like_helical_dom_sf"/>
</dbReference>
<dbReference type="AlphaFoldDB" id="A0A314Y2Q1"/>
<dbReference type="Pfam" id="PF13041">
    <property type="entry name" value="PPR_2"/>
    <property type="match status" value="2"/>
</dbReference>
<keyword evidence="4" id="KW-1185">Reference proteome</keyword>
<dbReference type="PANTHER" id="PTHR45613">
    <property type="entry name" value="PENTATRICOPEPTIDE REPEAT-CONTAINING PROTEIN"/>
    <property type="match status" value="1"/>
</dbReference>
<gene>
    <name evidence="3" type="ORF">Pyn_34857</name>
</gene>
<comment type="caution">
    <text evidence="3">The sequence shown here is derived from an EMBL/GenBank/DDBJ whole genome shotgun (WGS) entry which is preliminary data.</text>
</comment>
<dbReference type="EMBL" id="PJQY01001894">
    <property type="protein sequence ID" value="PQP98470.1"/>
    <property type="molecule type" value="Genomic_DNA"/>
</dbReference>
<organism evidence="3 4">
    <name type="scientific">Prunus yedoensis var. nudiflora</name>
    <dbReference type="NCBI Taxonomy" id="2094558"/>
    <lineage>
        <taxon>Eukaryota</taxon>
        <taxon>Viridiplantae</taxon>
        <taxon>Streptophyta</taxon>
        <taxon>Embryophyta</taxon>
        <taxon>Tracheophyta</taxon>
        <taxon>Spermatophyta</taxon>
        <taxon>Magnoliopsida</taxon>
        <taxon>eudicotyledons</taxon>
        <taxon>Gunneridae</taxon>
        <taxon>Pentapetalae</taxon>
        <taxon>rosids</taxon>
        <taxon>fabids</taxon>
        <taxon>Rosales</taxon>
        <taxon>Rosaceae</taxon>
        <taxon>Amygdaloideae</taxon>
        <taxon>Amygdaleae</taxon>
        <taxon>Prunus</taxon>
    </lineage>
</organism>
<dbReference type="OrthoDB" id="1194174at2759"/>
<sequence>MDKAKKVIDLMVIKHHVRDIASCYKALVNGYMQAKRIDEALRLVEEMIEQGVMPDVETLKALRGLCPKRHDPNPKETIDLEKLMLGCIGLHPEVSTLSIVINFLCSMNLVDLGFSVLATTLKHGLEPNAYTLTALLHGVCKYRSISEAMQLFRKI</sequence>
<name>A0A314Y2Q1_PRUYE</name>
<protein>
    <submittedName>
        <fullName evidence="3">Pentatricopeptide repeat-containing protein</fullName>
    </submittedName>
</protein>
<feature type="repeat" description="PPR" evidence="2">
    <location>
        <begin position="20"/>
        <end position="54"/>
    </location>
</feature>
<dbReference type="InterPro" id="IPR002885">
    <property type="entry name" value="PPR_rpt"/>
</dbReference>
<evidence type="ECO:0000313" key="3">
    <source>
        <dbReference type="EMBL" id="PQP98470.1"/>
    </source>
</evidence>
<evidence type="ECO:0000313" key="4">
    <source>
        <dbReference type="Proteomes" id="UP000250321"/>
    </source>
</evidence>
<evidence type="ECO:0000256" key="2">
    <source>
        <dbReference type="PROSITE-ProRule" id="PRU00708"/>
    </source>
</evidence>
<reference evidence="3 4" key="1">
    <citation type="submission" date="2018-02" db="EMBL/GenBank/DDBJ databases">
        <title>Draft genome of wild Prunus yedoensis var. nudiflora.</title>
        <authorList>
            <person name="Baek S."/>
            <person name="Kim J.-H."/>
            <person name="Choi K."/>
            <person name="Kim G.-B."/>
            <person name="Cho A."/>
            <person name="Jang H."/>
            <person name="Shin C.-H."/>
            <person name="Yu H.-J."/>
            <person name="Mun J.-H."/>
        </authorList>
    </citation>
    <scope>NUCLEOTIDE SEQUENCE [LARGE SCALE GENOMIC DNA]</scope>
    <source>
        <strain evidence="4">cv. Jeju island</strain>
        <tissue evidence="3">Leaf</tissue>
    </source>
</reference>
<dbReference type="Proteomes" id="UP000250321">
    <property type="component" value="Unassembled WGS sequence"/>
</dbReference>
<accession>A0A314Y2Q1</accession>
<dbReference type="NCBIfam" id="TIGR00756">
    <property type="entry name" value="PPR"/>
    <property type="match status" value="1"/>
</dbReference>